<proteinExistence type="predicted"/>
<name>A0ABM1R987_CAMSA</name>
<reference evidence="2" key="2">
    <citation type="submission" date="2025-08" db="UniProtKB">
        <authorList>
            <consortium name="RefSeq"/>
        </authorList>
    </citation>
    <scope>IDENTIFICATION</scope>
    <source>
        <tissue evidence="2">Leaf</tissue>
    </source>
</reference>
<organism evidence="1 2">
    <name type="scientific">Camelina sativa</name>
    <name type="common">False flax</name>
    <name type="synonym">Myagrum sativum</name>
    <dbReference type="NCBI Taxonomy" id="90675"/>
    <lineage>
        <taxon>Eukaryota</taxon>
        <taxon>Viridiplantae</taxon>
        <taxon>Streptophyta</taxon>
        <taxon>Embryophyta</taxon>
        <taxon>Tracheophyta</taxon>
        <taxon>Spermatophyta</taxon>
        <taxon>Magnoliopsida</taxon>
        <taxon>eudicotyledons</taxon>
        <taxon>Gunneridae</taxon>
        <taxon>Pentapetalae</taxon>
        <taxon>rosids</taxon>
        <taxon>malvids</taxon>
        <taxon>Brassicales</taxon>
        <taxon>Brassicaceae</taxon>
        <taxon>Camelineae</taxon>
        <taxon>Camelina</taxon>
    </lineage>
</organism>
<accession>A0ABM1R987</accession>
<evidence type="ECO:0000313" key="1">
    <source>
        <dbReference type="Proteomes" id="UP000694864"/>
    </source>
</evidence>
<protein>
    <submittedName>
        <fullName evidence="2">Uncharacterized protein LOC104779754</fullName>
    </submittedName>
</protein>
<dbReference type="CDD" id="cd10910">
    <property type="entry name" value="PIN_limkain_b1_N_like"/>
    <property type="match status" value="1"/>
</dbReference>
<dbReference type="PANTHER" id="PTHR14379">
    <property type="entry name" value="LIMKAIN B LKAP"/>
    <property type="match status" value="1"/>
</dbReference>
<dbReference type="GeneID" id="104779754"/>
<gene>
    <name evidence="2" type="primary">LOC104779754</name>
</gene>
<reference evidence="1" key="1">
    <citation type="journal article" date="2014" name="Nat. Commun.">
        <title>The emerging biofuel crop Camelina sativa retains a highly undifferentiated hexaploid genome structure.</title>
        <authorList>
            <person name="Kagale S."/>
            <person name="Koh C."/>
            <person name="Nixon J."/>
            <person name="Bollina V."/>
            <person name="Clarke W.E."/>
            <person name="Tuteja R."/>
            <person name="Spillane C."/>
            <person name="Robinson S.J."/>
            <person name="Links M.G."/>
            <person name="Clarke C."/>
            <person name="Higgins E.E."/>
            <person name="Huebert T."/>
            <person name="Sharpe A.G."/>
            <person name="Parkin I.A."/>
        </authorList>
    </citation>
    <scope>NUCLEOTIDE SEQUENCE [LARGE SCALE GENOMIC DNA]</scope>
    <source>
        <strain evidence="1">cv. DH55</strain>
    </source>
</reference>
<sequence length="216" mass="24456">MVLWPIPDGHDPCLISQRIESALKNSGQWRYRSGPLYITAFGNLTEIPGDDDVLRKLSSTGVALKHGHDVRTGLLEWTDVNPAPATIMLISDSKELEPLAHTLYDLEHLGYSILLAYPQRAPAPDCLWQSFLSSVSKECLWNSLLSDDDVIWGMTNRKKQDLFFRKSAVKPMNLPGLAQYAIFLDKALKISPRISRVRNIHMLSGTWRLVITMWID</sequence>
<dbReference type="RefSeq" id="XP_019095575.1">
    <property type="nucleotide sequence ID" value="XM_019240030.1"/>
</dbReference>
<keyword evidence="1" id="KW-1185">Reference proteome</keyword>
<dbReference type="Proteomes" id="UP000694864">
    <property type="component" value="Chromosome 1"/>
</dbReference>
<dbReference type="PANTHER" id="PTHR14379:SF63">
    <property type="entry name" value="ENDONUCLEASE OR GLYCOSYL HYDROLASE"/>
    <property type="match status" value="1"/>
</dbReference>
<evidence type="ECO:0000313" key="2">
    <source>
        <dbReference type="RefSeq" id="XP_019095575.1"/>
    </source>
</evidence>
<dbReference type="InterPro" id="IPR024768">
    <property type="entry name" value="Marf1"/>
</dbReference>